<protein>
    <submittedName>
        <fullName evidence="5">Acetylornithine deacetylase</fullName>
        <ecNumber evidence="5">3.5.1.16</ecNumber>
    </submittedName>
</protein>
<reference evidence="5 6" key="1">
    <citation type="submission" date="2019-02" db="EMBL/GenBank/DDBJ databases">
        <title>Deep-cultivation of Planctomycetes and their phenomic and genomic characterization uncovers novel biology.</title>
        <authorList>
            <person name="Wiegand S."/>
            <person name="Jogler M."/>
            <person name="Boedeker C."/>
            <person name="Pinto D."/>
            <person name="Vollmers J."/>
            <person name="Rivas-Marin E."/>
            <person name="Kohn T."/>
            <person name="Peeters S.H."/>
            <person name="Heuer A."/>
            <person name="Rast P."/>
            <person name="Oberbeckmann S."/>
            <person name="Bunk B."/>
            <person name="Jeske O."/>
            <person name="Meyerdierks A."/>
            <person name="Storesund J.E."/>
            <person name="Kallscheuer N."/>
            <person name="Luecker S."/>
            <person name="Lage O.M."/>
            <person name="Pohl T."/>
            <person name="Merkel B.J."/>
            <person name="Hornburger P."/>
            <person name="Mueller R.-W."/>
            <person name="Bruemmer F."/>
            <person name="Labrenz M."/>
            <person name="Spormann A.M."/>
            <person name="Op Den Camp H."/>
            <person name="Overmann J."/>
            <person name="Amann R."/>
            <person name="Jetten M.S.M."/>
            <person name="Mascher T."/>
            <person name="Medema M.H."/>
            <person name="Devos D.P."/>
            <person name="Kaster A.-K."/>
            <person name="Ovreas L."/>
            <person name="Rohde M."/>
            <person name="Galperin M.Y."/>
            <person name="Jogler C."/>
        </authorList>
    </citation>
    <scope>NUCLEOTIDE SEQUENCE [LARGE SCALE GENOMIC DNA]</scope>
    <source>
        <strain evidence="5 6">Pan14r</strain>
    </source>
</reference>
<dbReference type="OrthoDB" id="9792335at2"/>
<dbReference type="Pfam" id="PF07687">
    <property type="entry name" value="M20_dimer"/>
    <property type="match status" value="1"/>
</dbReference>
<dbReference type="SUPFAM" id="SSF55031">
    <property type="entry name" value="Bacterial exopeptidase dimerisation domain"/>
    <property type="match status" value="1"/>
</dbReference>
<gene>
    <name evidence="5" type="primary">argE</name>
    <name evidence="5" type="ORF">Pan14r_44890</name>
</gene>
<dbReference type="Pfam" id="PF01546">
    <property type="entry name" value="Peptidase_M20"/>
    <property type="match status" value="1"/>
</dbReference>
<organism evidence="5 6">
    <name type="scientific">Crateriforma conspicua</name>
    <dbReference type="NCBI Taxonomy" id="2527996"/>
    <lineage>
        <taxon>Bacteria</taxon>
        <taxon>Pseudomonadati</taxon>
        <taxon>Planctomycetota</taxon>
        <taxon>Planctomycetia</taxon>
        <taxon>Planctomycetales</taxon>
        <taxon>Planctomycetaceae</taxon>
        <taxon>Crateriforma</taxon>
    </lineage>
</organism>
<keyword evidence="3" id="KW-0170">Cobalt</keyword>
<dbReference type="GO" id="GO:0006526">
    <property type="term" value="P:L-arginine biosynthetic process"/>
    <property type="evidence" value="ECO:0007669"/>
    <property type="project" value="TreeGrafter"/>
</dbReference>
<dbReference type="PANTHER" id="PTHR43808">
    <property type="entry name" value="ACETYLORNITHINE DEACETYLASE"/>
    <property type="match status" value="1"/>
</dbReference>
<dbReference type="GO" id="GO:0008777">
    <property type="term" value="F:acetylornithine deacetylase activity"/>
    <property type="evidence" value="ECO:0007669"/>
    <property type="project" value="UniProtKB-EC"/>
</dbReference>
<evidence type="ECO:0000256" key="2">
    <source>
        <dbReference type="ARBA" id="ARBA00022801"/>
    </source>
</evidence>
<name>A0A5C5YG50_9PLAN</name>
<evidence type="ECO:0000259" key="4">
    <source>
        <dbReference type="Pfam" id="PF07687"/>
    </source>
</evidence>
<accession>A0A5C5YG50</accession>
<dbReference type="RefSeq" id="WP_146440201.1">
    <property type="nucleotide sequence ID" value="NZ_SJPL01000001.1"/>
</dbReference>
<evidence type="ECO:0000256" key="1">
    <source>
        <dbReference type="ARBA" id="ARBA00022723"/>
    </source>
</evidence>
<dbReference type="InterPro" id="IPR011650">
    <property type="entry name" value="Peptidase_M20_dimer"/>
</dbReference>
<dbReference type="CDD" id="cd03894">
    <property type="entry name" value="M20_ArgE"/>
    <property type="match status" value="1"/>
</dbReference>
<dbReference type="GO" id="GO:0046872">
    <property type="term" value="F:metal ion binding"/>
    <property type="evidence" value="ECO:0007669"/>
    <property type="project" value="UniProtKB-KW"/>
</dbReference>
<evidence type="ECO:0000313" key="6">
    <source>
        <dbReference type="Proteomes" id="UP000317238"/>
    </source>
</evidence>
<dbReference type="Gene3D" id="3.40.630.10">
    <property type="entry name" value="Zn peptidases"/>
    <property type="match status" value="1"/>
</dbReference>
<keyword evidence="2 5" id="KW-0378">Hydrolase</keyword>
<evidence type="ECO:0000256" key="3">
    <source>
        <dbReference type="ARBA" id="ARBA00023285"/>
    </source>
</evidence>
<feature type="domain" description="Peptidase M20 dimerisation" evidence="4">
    <location>
        <begin position="214"/>
        <end position="324"/>
    </location>
</feature>
<comment type="caution">
    <text evidence="5">The sequence shown here is derived from an EMBL/GenBank/DDBJ whole genome shotgun (WGS) entry which is preliminary data.</text>
</comment>
<dbReference type="EMBL" id="SJPL01000001">
    <property type="protein sequence ID" value="TWT72172.1"/>
    <property type="molecule type" value="Genomic_DNA"/>
</dbReference>
<dbReference type="AlphaFoldDB" id="A0A5C5YG50"/>
<evidence type="ECO:0000313" key="5">
    <source>
        <dbReference type="EMBL" id="TWT72172.1"/>
    </source>
</evidence>
<dbReference type="Gene3D" id="3.30.70.360">
    <property type="match status" value="1"/>
</dbReference>
<dbReference type="EC" id="3.5.1.16" evidence="5"/>
<dbReference type="InterPro" id="IPR050072">
    <property type="entry name" value="Peptidase_M20A"/>
</dbReference>
<dbReference type="Proteomes" id="UP000317238">
    <property type="component" value="Unassembled WGS sequence"/>
</dbReference>
<dbReference type="InterPro" id="IPR002933">
    <property type="entry name" value="Peptidase_M20"/>
</dbReference>
<dbReference type="PANTHER" id="PTHR43808:SF31">
    <property type="entry name" value="N-ACETYL-L-CITRULLINE DEACETYLASE"/>
    <property type="match status" value="1"/>
</dbReference>
<proteinExistence type="predicted"/>
<dbReference type="SUPFAM" id="SSF53187">
    <property type="entry name" value="Zn-dependent exopeptidases"/>
    <property type="match status" value="1"/>
</dbReference>
<sequence>MTSSPFQPARSAAVGQCCELLDSLIRYPTISHTSNVDIHGHIADVLSELGFRVENSTYIDAQGVTKSNLVAVRPPVPASTTDAAGPSHGSLPPVDSSFPTESGFAYFCHTDVVPADGWDGPGGDPFTPVITDGQMYGRGTCDMKGSLAVMIQTLRGIAADEQRAPIWVVCTADEEVGFQGAQQLVQHSGAYRQLVEAQPLAVIGEPTGLAVYHAHKGITGFTLTSQGRAGHSSTRDGINANIAMVPLLDKLLEIYHRTESDTRYQNDQFDPPTLSWNFGVSDSMNVVNITPPRCKAWCSLRPMPGIDGEDLIDEVRTLAEAQGVQFTRHPGCTPFWCEADQPHIRQLASITGTQPATVCYGTDGGVLTELRSRVVLGPGDIAQAHTSDESISIRQIADGIERFNQIVRHWTCGR</sequence>
<keyword evidence="6" id="KW-1185">Reference proteome</keyword>
<keyword evidence="1" id="KW-0479">Metal-binding</keyword>
<dbReference type="InterPro" id="IPR036264">
    <property type="entry name" value="Bact_exopeptidase_dim_dom"/>
</dbReference>